<dbReference type="EC" id="3.1.1.47" evidence="1"/>
<dbReference type="GO" id="GO:0016042">
    <property type="term" value="P:lipid catabolic process"/>
    <property type="evidence" value="ECO:0007669"/>
    <property type="project" value="UniProtKB-KW"/>
</dbReference>
<evidence type="ECO:0000259" key="6">
    <source>
        <dbReference type="Pfam" id="PF00561"/>
    </source>
</evidence>
<reference evidence="7" key="1">
    <citation type="submission" date="2023-01" db="EMBL/GenBank/DDBJ databases">
        <title>The growth and conidiation of Purpureocillium lavendulum are regulated by nitrogen source and histone H3K14 acetylation.</title>
        <authorList>
            <person name="Tang P."/>
            <person name="Han J."/>
            <person name="Zhang C."/>
            <person name="Tang P."/>
            <person name="Qi F."/>
            <person name="Zhang K."/>
            <person name="Liang L."/>
        </authorList>
    </citation>
    <scope>NUCLEOTIDE SEQUENCE</scope>
    <source>
        <strain evidence="7">YMF1.00683</strain>
    </source>
</reference>
<accession>A0AB34FSQ9</accession>
<dbReference type="InterPro" id="IPR029058">
    <property type="entry name" value="AB_hydrolase_fold"/>
</dbReference>
<proteinExistence type="predicted"/>
<evidence type="ECO:0000256" key="3">
    <source>
        <dbReference type="ARBA" id="ARBA00022963"/>
    </source>
</evidence>
<keyword evidence="5" id="KW-0732">Signal</keyword>
<protein>
    <recommendedName>
        <fullName evidence="1">1-alkyl-2-acetylglycerophosphocholine esterase</fullName>
        <ecNumber evidence="1">3.1.1.47</ecNumber>
    </recommendedName>
</protein>
<evidence type="ECO:0000313" key="7">
    <source>
        <dbReference type="EMBL" id="KAJ6441105.1"/>
    </source>
</evidence>
<sequence>MKATSVVVAAAALLPVAALATNVFVPPKDGYKVRWESSELIDEGRVDPWNSSHVRRMMISRFSPVPHCRKTCRVPYMPKAVAAIEDEIINAYLGGAGWPKDVLSTLELELCCDKHDRRDGAQKHGKFPKILFGTGINTTRLFYSATAQHLASRGYEIIVMDHPYETDVVLFPDGEIVFGGRVGSDPNDTAVLVKGLDVRTADLSFVMNKLKIPKTTYIGHSFGGASAAAALVKEPRLVSGVNLDGELWGPVTTTGVSRPFLTVGAAGHNATFAPGWTSFFKTMDEKHPDVFSKLLNVNDTLHNSFWDMSLVADIANLRGNEQLLAFFGKATGTRVMDVLKGYLLDFVKFTLLGKDEGLLKGPSPRFPDVTFERN</sequence>
<dbReference type="SUPFAM" id="SSF53474">
    <property type="entry name" value="alpha/beta-Hydrolases"/>
    <property type="match status" value="1"/>
</dbReference>
<feature type="chain" id="PRO_5044339022" description="1-alkyl-2-acetylglycerophosphocholine esterase" evidence="5">
    <location>
        <begin position="21"/>
        <end position="374"/>
    </location>
</feature>
<dbReference type="Pfam" id="PF00561">
    <property type="entry name" value="Abhydrolase_1"/>
    <property type="match status" value="1"/>
</dbReference>
<dbReference type="EMBL" id="JAQHRD010000005">
    <property type="protein sequence ID" value="KAJ6441105.1"/>
    <property type="molecule type" value="Genomic_DNA"/>
</dbReference>
<keyword evidence="8" id="KW-1185">Reference proteome</keyword>
<feature type="signal peptide" evidence="5">
    <location>
        <begin position="1"/>
        <end position="20"/>
    </location>
</feature>
<evidence type="ECO:0000313" key="8">
    <source>
        <dbReference type="Proteomes" id="UP001163105"/>
    </source>
</evidence>
<dbReference type="GO" id="GO:0003847">
    <property type="term" value="F:1-alkyl-2-acetylglycerophosphocholine esterase activity"/>
    <property type="evidence" value="ECO:0007669"/>
    <property type="project" value="UniProtKB-EC"/>
</dbReference>
<organism evidence="7 8">
    <name type="scientific">Purpureocillium lavendulum</name>
    <dbReference type="NCBI Taxonomy" id="1247861"/>
    <lineage>
        <taxon>Eukaryota</taxon>
        <taxon>Fungi</taxon>
        <taxon>Dikarya</taxon>
        <taxon>Ascomycota</taxon>
        <taxon>Pezizomycotina</taxon>
        <taxon>Sordariomycetes</taxon>
        <taxon>Hypocreomycetidae</taxon>
        <taxon>Hypocreales</taxon>
        <taxon>Ophiocordycipitaceae</taxon>
        <taxon>Purpureocillium</taxon>
    </lineage>
</organism>
<dbReference type="Proteomes" id="UP001163105">
    <property type="component" value="Unassembled WGS sequence"/>
</dbReference>
<name>A0AB34FSQ9_9HYPO</name>
<dbReference type="Gene3D" id="3.40.50.1820">
    <property type="entry name" value="alpha/beta hydrolase"/>
    <property type="match status" value="1"/>
</dbReference>
<gene>
    <name evidence="7" type="ORF">O9K51_06900</name>
</gene>
<dbReference type="PANTHER" id="PTHR10272:SF14">
    <property type="entry name" value="PAF ACETYLHYDROLASE FAMILY PROTEIN"/>
    <property type="match status" value="1"/>
</dbReference>
<dbReference type="PANTHER" id="PTHR10272">
    <property type="entry name" value="PLATELET-ACTIVATING FACTOR ACETYLHYDROLASE"/>
    <property type="match status" value="1"/>
</dbReference>
<evidence type="ECO:0000256" key="1">
    <source>
        <dbReference type="ARBA" id="ARBA00013201"/>
    </source>
</evidence>
<comment type="caution">
    <text evidence="7">The sequence shown here is derived from an EMBL/GenBank/DDBJ whole genome shotgun (WGS) entry which is preliminary data.</text>
</comment>
<evidence type="ECO:0000256" key="2">
    <source>
        <dbReference type="ARBA" id="ARBA00022801"/>
    </source>
</evidence>
<keyword evidence="3" id="KW-0442">Lipid degradation</keyword>
<dbReference type="AlphaFoldDB" id="A0AB34FSQ9"/>
<keyword evidence="2" id="KW-0378">Hydrolase</keyword>
<evidence type="ECO:0000256" key="4">
    <source>
        <dbReference type="ARBA" id="ARBA00023098"/>
    </source>
</evidence>
<dbReference type="InterPro" id="IPR000073">
    <property type="entry name" value="AB_hydrolase_1"/>
</dbReference>
<dbReference type="Pfam" id="PF03403">
    <property type="entry name" value="PAF-AH_p_II"/>
    <property type="match status" value="1"/>
</dbReference>
<keyword evidence="4" id="KW-0443">Lipid metabolism</keyword>
<feature type="domain" description="AB hydrolase-1" evidence="6">
    <location>
        <begin position="201"/>
        <end position="246"/>
    </location>
</feature>
<evidence type="ECO:0000256" key="5">
    <source>
        <dbReference type="SAM" id="SignalP"/>
    </source>
</evidence>